<dbReference type="Proteomes" id="UP000182427">
    <property type="component" value="Chromosome I"/>
</dbReference>
<dbReference type="Gene3D" id="3.40.50.1820">
    <property type="entry name" value="alpha/beta hydrolase"/>
    <property type="match status" value="1"/>
</dbReference>
<feature type="chain" id="PRO_5009241042" evidence="2">
    <location>
        <begin position="25"/>
        <end position="539"/>
    </location>
</feature>
<protein>
    <submittedName>
        <fullName evidence="3">Carboxypeptidase C (Cathepsin A)</fullName>
    </submittedName>
</protein>
<keyword evidence="3" id="KW-0121">Carboxypeptidase</keyword>
<proteinExistence type="predicted"/>
<dbReference type="GO" id="GO:0004185">
    <property type="term" value="F:serine-type carboxypeptidase activity"/>
    <property type="evidence" value="ECO:0007669"/>
    <property type="project" value="InterPro"/>
</dbReference>
<accession>A0A1G7FP29</accession>
<keyword evidence="3" id="KW-0378">Hydrolase</keyword>
<organism evidence="3 4">
    <name type="scientific">Terriglobus roseus</name>
    <dbReference type="NCBI Taxonomy" id="392734"/>
    <lineage>
        <taxon>Bacteria</taxon>
        <taxon>Pseudomonadati</taxon>
        <taxon>Acidobacteriota</taxon>
        <taxon>Terriglobia</taxon>
        <taxon>Terriglobales</taxon>
        <taxon>Acidobacteriaceae</taxon>
        <taxon>Terriglobus</taxon>
    </lineage>
</organism>
<evidence type="ECO:0000256" key="1">
    <source>
        <dbReference type="SAM" id="MobiDB-lite"/>
    </source>
</evidence>
<evidence type="ECO:0000256" key="2">
    <source>
        <dbReference type="SAM" id="SignalP"/>
    </source>
</evidence>
<name>A0A1G7FP29_9BACT</name>
<sequence length="539" mass="58735">MDPRARLVAVSALSFLLLPFSLCAQEAPAAAKPEAPAANAAQQQRAGRPANAGAPAGNAAEGELPIPAETTSVTHHDWTAGSRPVHYTATVGVLLIHGEGQDAKPIGTMSYTAYTEDGVPAKSRPVTFFYNGGPGSATIWLHMGSMGPIRVLTKSPEASGAPPYEWVQNQYSLIDKSDLVFIDAPLTGYSRLVGKGKATDFQGVDQDVRAFNKFITRYITVNQRWSSPKYLFGESYGTPRSAALVASLNNDGIAFNGVTLLSSVLNYFVNSPGYDLDTKRYIPSFAAIAWYHNRVPHTGTMQDFVQKAREFTRGEYATALDQGDMLPAAEFDAVATKLAGFTGLSVAYCKQVKLRIDPSRFRKELLRDKGLTLGRYDARFEGTDTDDAGETPGYDPSDTGISGAYVGAFHEYMQKELKYNPDTTYDLRAPGGNWDWHHRPSGLRGGGGGGQAPAEPNTVTDLSDAMRKNPSLRVFSANGWYDLATPFFGTEHDLAQMMLPKSQLGNVKYGYYPAGHMVYLNVDALKSMHDDLEKWYSEK</sequence>
<reference evidence="3 4" key="1">
    <citation type="submission" date="2016-10" db="EMBL/GenBank/DDBJ databases">
        <authorList>
            <person name="de Groot N.N."/>
        </authorList>
    </citation>
    <scope>NUCLEOTIDE SEQUENCE [LARGE SCALE GENOMIC DNA]</scope>
    <source>
        <strain evidence="3 4">GAS232</strain>
    </source>
</reference>
<dbReference type="RefSeq" id="WP_231966691.1">
    <property type="nucleotide sequence ID" value="NZ_LT629690.1"/>
</dbReference>
<dbReference type="InterPro" id="IPR001563">
    <property type="entry name" value="Peptidase_S10"/>
</dbReference>
<dbReference type="SUPFAM" id="SSF53474">
    <property type="entry name" value="alpha/beta-Hydrolases"/>
    <property type="match status" value="1"/>
</dbReference>
<dbReference type="EMBL" id="LT629690">
    <property type="protein sequence ID" value="SDE77589.1"/>
    <property type="molecule type" value="Genomic_DNA"/>
</dbReference>
<feature type="region of interest" description="Disordered" evidence="1">
    <location>
        <begin position="436"/>
        <end position="457"/>
    </location>
</feature>
<feature type="signal peptide" evidence="2">
    <location>
        <begin position="1"/>
        <end position="24"/>
    </location>
</feature>
<gene>
    <name evidence="3" type="ORF">SAMN05444167_0408</name>
</gene>
<dbReference type="AlphaFoldDB" id="A0A1G7FP29"/>
<keyword evidence="4" id="KW-1185">Reference proteome</keyword>
<keyword evidence="3" id="KW-0645">Protease</keyword>
<feature type="region of interest" description="Disordered" evidence="1">
    <location>
        <begin position="34"/>
        <end position="62"/>
    </location>
</feature>
<dbReference type="InterPro" id="IPR029058">
    <property type="entry name" value="AB_hydrolase_fold"/>
</dbReference>
<evidence type="ECO:0000313" key="3">
    <source>
        <dbReference type="EMBL" id="SDE77589.1"/>
    </source>
</evidence>
<dbReference type="GO" id="GO:0006508">
    <property type="term" value="P:proteolysis"/>
    <property type="evidence" value="ECO:0007669"/>
    <property type="project" value="InterPro"/>
</dbReference>
<dbReference type="Pfam" id="PF00450">
    <property type="entry name" value="Peptidase_S10"/>
    <property type="match status" value="1"/>
</dbReference>
<keyword evidence="2" id="KW-0732">Signal</keyword>
<evidence type="ECO:0000313" key="4">
    <source>
        <dbReference type="Proteomes" id="UP000182427"/>
    </source>
</evidence>